<evidence type="ECO:0000256" key="5">
    <source>
        <dbReference type="ARBA" id="ARBA00066788"/>
    </source>
</evidence>
<dbReference type="EC" id="3.5.1.94" evidence="5"/>
<comment type="similarity">
    <text evidence="1">Belongs to the peptidase C26 family.</text>
</comment>
<dbReference type="EMBL" id="FOXM01000008">
    <property type="protein sequence ID" value="SFP95637.1"/>
    <property type="molecule type" value="Genomic_DNA"/>
</dbReference>
<dbReference type="GO" id="GO:0033969">
    <property type="term" value="F:gamma-glutamyl-gamma-aminobutyrate hydrolase activity"/>
    <property type="evidence" value="ECO:0007669"/>
    <property type="project" value="UniProtKB-EC"/>
</dbReference>
<dbReference type="RefSeq" id="WP_092431749.1">
    <property type="nucleotide sequence ID" value="NZ_FOXM01000008.1"/>
</dbReference>
<protein>
    <recommendedName>
        <fullName evidence="5">gamma-glutamyl-gamma-aminobutyrate hydrolase</fullName>
        <ecNumber evidence="5">3.5.1.94</ecNumber>
    </recommendedName>
</protein>
<organism evidence="7 8">
    <name type="scientific">Geopseudomonas sagittaria</name>
    <dbReference type="NCBI Taxonomy" id="1135990"/>
    <lineage>
        <taxon>Bacteria</taxon>
        <taxon>Pseudomonadati</taxon>
        <taxon>Pseudomonadota</taxon>
        <taxon>Gammaproteobacteria</taxon>
        <taxon>Pseudomonadales</taxon>
        <taxon>Pseudomonadaceae</taxon>
        <taxon>Geopseudomonas</taxon>
    </lineage>
</organism>
<dbReference type="PROSITE" id="PS51273">
    <property type="entry name" value="GATASE_TYPE_1"/>
    <property type="match status" value="1"/>
</dbReference>
<dbReference type="PANTHER" id="PTHR43235">
    <property type="entry name" value="GLUTAMINE AMIDOTRANSFERASE PB2B2.05-RELATED"/>
    <property type="match status" value="1"/>
</dbReference>
<dbReference type="GO" id="GO:0005829">
    <property type="term" value="C:cytosol"/>
    <property type="evidence" value="ECO:0007669"/>
    <property type="project" value="TreeGrafter"/>
</dbReference>
<dbReference type="Pfam" id="PF07722">
    <property type="entry name" value="Peptidase_C26"/>
    <property type="match status" value="1"/>
</dbReference>
<comment type="pathway">
    <text evidence="4">Amine and polyamine degradation; putrescine degradation; 4-aminobutanoate from putrescine: step 4/4.</text>
</comment>
<dbReference type="CDD" id="cd01745">
    <property type="entry name" value="GATase1_2"/>
    <property type="match status" value="1"/>
</dbReference>
<name>A0A1I5UKR7_9GAMM</name>
<proteinExistence type="inferred from homology"/>
<dbReference type="Proteomes" id="UP000243084">
    <property type="component" value="Unassembled WGS sequence"/>
</dbReference>
<dbReference type="PANTHER" id="PTHR43235:SF1">
    <property type="entry name" value="GLUTAMINE AMIDOTRANSFERASE PB2B2.05-RELATED"/>
    <property type="match status" value="1"/>
</dbReference>
<evidence type="ECO:0000256" key="4">
    <source>
        <dbReference type="ARBA" id="ARBA00060634"/>
    </source>
</evidence>
<dbReference type="InterPro" id="IPR029062">
    <property type="entry name" value="Class_I_gatase-like"/>
</dbReference>
<gene>
    <name evidence="7" type="ORF">SAMN05216229_108169</name>
</gene>
<keyword evidence="7" id="KW-0315">Glutamine amidotransferase</keyword>
<dbReference type="InterPro" id="IPR044668">
    <property type="entry name" value="PuuD-like"/>
</dbReference>
<evidence type="ECO:0000256" key="2">
    <source>
        <dbReference type="ARBA" id="ARBA00052718"/>
    </source>
</evidence>
<keyword evidence="8" id="KW-1185">Reference proteome</keyword>
<evidence type="ECO:0000256" key="1">
    <source>
        <dbReference type="ARBA" id="ARBA00011083"/>
    </source>
</evidence>
<dbReference type="GO" id="GO:0006598">
    <property type="term" value="P:polyamine catabolic process"/>
    <property type="evidence" value="ECO:0007669"/>
    <property type="project" value="TreeGrafter"/>
</dbReference>
<dbReference type="OrthoDB" id="9813383at2"/>
<evidence type="ECO:0000256" key="6">
    <source>
        <dbReference type="SAM" id="MobiDB-lite"/>
    </source>
</evidence>
<accession>A0A1I5UKR7</accession>
<dbReference type="InterPro" id="IPR011697">
    <property type="entry name" value="Peptidase_C26"/>
</dbReference>
<dbReference type="SUPFAM" id="SSF52317">
    <property type="entry name" value="Class I glutamine amidotransferase-like"/>
    <property type="match status" value="1"/>
</dbReference>
<dbReference type="Gene3D" id="3.40.50.880">
    <property type="match status" value="1"/>
</dbReference>
<comment type="catalytic activity">
    <reaction evidence="2">
        <text>4-(gamma-L-glutamylamino)butanoate + H2O = 4-aminobutanoate + L-glutamate</text>
        <dbReference type="Rhea" id="RHEA:19737"/>
        <dbReference type="ChEBI" id="CHEBI:15377"/>
        <dbReference type="ChEBI" id="CHEBI:29985"/>
        <dbReference type="ChEBI" id="CHEBI:58800"/>
        <dbReference type="ChEBI" id="CHEBI:59888"/>
        <dbReference type="EC" id="3.5.1.94"/>
    </reaction>
</comment>
<evidence type="ECO:0000256" key="3">
    <source>
        <dbReference type="ARBA" id="ARBA00055068"/>
    </source>
</evidence>
<evidence type="ECO:0000313" key="8">
    <source>
        <dbReference type="Proteomes" id="UP000243084"/>
    </source>
</evidence>
<keyword evidence="7" id="KW-0808">Transferase</keyword>
<reference evidence="8" key="1">
    <citation type="submission" date="2016-10" db="EMBL/GenBank/DDBJ databases">
        <authorList>
            <person name="Varghese N."/>
            <person name="Submissions S."/>
        </authorList>
    </citation>
    <scope>NUCLEOTIDE SEQUENCE [LARGE SCALE GENOMIC DNA]</scope>
    <source>
        <strain evidence="8">JCM 18195</strain>
    </source>
</reference>
<comment type="function">
    <text evidence="3">Involved in the breakdown of putrescine via hydrolysis of the gamma-glutamyl linkage of gamma-glutamyl-gamma-aminobutyrate.</text>
</comment>
<dbReference type="FunFam" id="3.40.50.880:FF:000030">
    <property type="entry name" value="Gamma-glutamyl-gamma-aminobutyrate hydrolase PuuD"/>
    <property type="match status" value="1"/>
</dbReference>
<feature type="region of interest" description="Disordered" evidence="6">
    <location>
        <begin position="70"/>
        <end position="91"/>
    </location>
</feature>
<evidence type="ECO:0000313" key="7">
    <source>
        <dbReference type="EMBL" id="SFP95637.1"/>
    </source>
</evidence>
<dbReference type="AlphaFoldDB" id="A0A1I5UKR7"/>
<sequence>MSRQPLIGVSACSKQIGLHPFHIAGDKYLRAVAVAAGGLPLVIPAMPGLIDIPGLLEHVDGLLLTGSPSNVEPHHYQGPGSAPDTHHDPARDGLTLPLIRAAVDAGVPLLGICRGFQEINVAFGGSLHQRVHEAGPFMDHREDHEAPLEVQYGLRHPLHVQPGGLLERLGLAPQFEVNSVHGQGVERLAPGLRVEGVAPDGLVEAFSVARARTFALGVQFHPEWRVTEHPAYLAIFRAFGDACRERAAQR</sequence>
<dbReference type="GO" id="GO:0016740">
    <property type="term" value="F:transferase activity"/>
    <property type="evidence" value="ECO:0007669"/>
    <property type="project" value="UniProtKB-KW"/>
</dbReference>